<name>A0A5M3YP44_ASPTE</name>
<organism evidence="4 5">
    <name type="scientific">Aspergillus terreus</name>
    <dbReference type="NCBI Taxonomy" id="33178"/>
    <lineage>
        <taxon>Eukaryota</taxon>
        <taxon>Fungi</taxon>
        <taxon>Dikarya</taxon>
        <taxon>Ascomycota</taxon>
        <taxon>Pezizomycotina</taxon>
        <taxon>Eurotiomycetes</taxon>
        <taxon>Eurotiomycetidae</taxon>
        <taxon>Eurotiales</taxon>
        <taxon>Aspergillaceae</taxon>
        <taxon>Aspergillus</taxon>
        <taxon>Aspergillus subgen. Circumdati</taxon>
    </lineage>
</organism>
<dbReference type="GO" id="GO:0006631">
    <property type="term" value="P:fatty acid metabolic process"/>
    <property type="evidence" value="ECO:0007669"/>
    <property type="project" value="TreeGrafter"/>
</dbReference>
<evidence type="ECO:0000256" key="2">
    <source>
        <dbReference type="ARBA" id="ARBA00022598"/>
    </source>
</evidence>
<dbReference type="SUPFAM" id="SSF47336">
    <property type="entry name" value="ACP-like"/>
    <property type="match status" value="1"/>
</dbReference>
<dbReference type="InterPro" id="IPR000873">
    <property type="entry name" value="AMP-dep_synth/lig_dom"/>
</dbReference>
<dbReference type="SUPFAM" id="SSF52777">
    <property type="entry name" value="CoA-dependent acyltransferases"/>
    <property type="match status" value="1"/>
</dbReference>
<proteinExistence type="inferred from homology"/>
<dbReference type="PANTHER" id="PTHR43201">
    <property type="entry name" value="ACYL-COA SYNTHETASE"/>
    <property type="match status" value="1"/>
</dbReference>
<evidence type="ECO:0000259" key="3">
    <source>
        <dbReference type="Pfam" id="PF00501"/>
    </source>
</evidence>
<dbReference type="InterPro" id="IPR036736">
    <property type="entry name" value="ACP-like_sf"/>
</dbReference>
<dbReference type="Gene3D" id="3.30.300.30">
    <property type="match status" value="1"/>
</dbReference>
<dbReference type="Pfam" id="PF00501">
    <property type="entry name" value="AMP-binding"/>
    <property type="match status" value="1"/>
</dbReference>
<accession>A0A5M3YP44</accession>
<keyword evidence="5" id="KW-1185">Reference proteome</keyword>
<dbReference type="InterPro" id="IPR020845">
    <property type="entry name" value="AMP-binding_CS"/>
</dbReference>
<feature type="domain" description="AMP-dependent synthetase/ligase" evidence="3">
    <location>
        <begin position="19"/>
        <end position="407"/>
    </location>
</feature>
<evidence type="ECO:0000313" key="4">
    <source>
        <dbReference type="EMBL" id="GFF11868.1"/>
    </source>
</evidence>
<dbReference type="AlphaFoldDB" id="A0A5M3YP44"/>
<keyword evidence="2" id="KW-0436">Ligase</keyword>
<comment type="similarity">
    <text evidence="1">Belongs to the ATP-dependent AMP-binding enzyme family.</text>
</comment>
<evidence type="ECO:0000256" key="1">
    <source>
        <dbReference type="ARBA" id="ARBA00006432"/>
    </source>
</evidence>
<dbReference type="InterPro" id="IPR042099">
    <property type="entry name" value="ANL_N_sf"/>
</dbReference>
<dbReference type="PROSITE" id="PS00455">
    <property type="entry name" value="AMP_BINDING"/>
    <property type="match status" value="1"/>
</dbReference>
<sequence>MSPAGKTVIVQFTDIVDQHPGSIAVVCTHQPPGLYDLPNAASEDTQPYLKWTYSTLLEAVKRLARGLALNGIVAGTPFFVLCQNQAEYIVAALAAYSMGLIHIPINPQNLSKVSEMQHMVDTVIVYQSAEQCVILAATDADARKVDEHLSLPANSLKILCDTRENQPGWVPISSLLDANTDGDEPQCASTESEEISILFTSGTTSLPKGCPIKPARWLNNLQASLSLGSVSPSDRVAVPVPANHAFGIICTMLPLIRGARVVFTGAKFEPRATAEGLHQEMCTHVAMVPTMVYGLEDALEASELTIESMRLAIFAGMTTTPEILKRCQSCLNGCQIENYYGMTEGAFLCTGATSDLGNIIQDENVAIGRPIRGSAVRICAPDEQCPLPVGESGELHYSGDSLISSYLNAHGEEFYEANGKTWFRTGDRVFAGEDGQVFFHGRYKDLIIRGGENISPAKIESVLSEVPEFRSLHPQIIAAPDAIAGETPMAVVNAEINNDLITRMSAIIQGSLGVSHVPTSVVSLQSLGLSDYPKTALGKVQKSKLREVVIEYSHSHESGSGDRRTSQSGAEHQLKKAWASVLGKKLDDIDVTVPVSQFADSIILQSVRGAVQRDTGRHVPLSRWLAASNIADQVQLLEASGPHGKGPVTQTLTSKSRCLGADDMVHTGGSEHVAEATRTAIEKTIGKYNLTWTDVMGVTPCIDFIQTICRTQVVNTWNIRTLIITNNATVAELREAAVTTIKNNPLLLSFMIGDPELIDPELGLYAMIRPEAILDQCVLDYGAVDTLGDARRLNMNYPFPDHTLLPGPLFRALVVFVQETQSAALITNISHSILDAVYHRYLHDCIDSALGRNPLPQSVSFDVWADSYHALRKSPSAETAVNVNVEYLHDIHEHVHALWPYPTHQLTVSPERANQDGHIVIFTAPSFVHLRERHSQVTAPVILKAALALLAISHTNHTHALFLNLEANRSTFPFLPPSLAAQTGLEAANVAGPTFSGVLNLIPFQPEQTVLDYLLHIQRVQAMLSAHANVPWYEVFRRLGLPAHEILPQVAESLIFNWMPGLGSAVFGENPFRNMKVAQTHIRTKLGLLASAGAGGPDGSNIVLFLQGAIANCSSVWVEKVADEWKKIALWLAAEESWALPVARFADCLA</sequence>
<dbReference type="SUPFAM" id="SSF56801">
    <property type="entry name" value="Acetyl-CoA synthetase-like"/>
    <property type="match status" value="1"/>
</dbReference>
<gene>
    <name evidence="4" type="ORF">ATEIFO6365_0001008800</name>
</gene>
<dbReference type="Gene3D" id="3.40.50.12780">
    <property type="entry name" value="N-terminal domain of ligase-like"/>
    <property type="match status" value="1"/>
</dbReference>
<dbReference type="GO" id="GO:0031956">
    <property type="term" value="F:medium-chain fatty acid-CoA ligase activity"/>
    <property type="evidence" value="ECO:0007669"/>
    <property type="project" value="TreeGrafter"/>
</dbReference>
<dbReference type="InterPro" id="IPR045851">
    <property type="entry name" value="AMP-bd_C_sf"/>
</dbReference>
<comment type="caution">
    <text evidence="4">The sequence shown here is derived from an EMBL/GenBank/DDBJ whole genome shotgun (WGS) entry which is preliminary data.</text>
</comment>
<dbReference type="PANTHER" id="PTHR43201:SF5">
    <property type="entry name" value="MEDIUM-CHAIN ACYL-COA LIGASE ACSF2, MITOCHONDRIAL"/>
    <property type="match status" value="1"/>
</dbReference>
<dbReference type="CDD" id="cd04433">
    <property type="entry name" value="AFD_class_I"/>
    <property type="match status" value="1"/>
</dbReference>
<evidence type="ECO:0000313" key="5">
    <source>
        <dbReference type="Proteomes" id="UP000452235"/>
    </source>
</evidence>
<dbReference type="EMBL" id="BLJY01000001">
    <property type="protein sequence ID" value="GFF11868.1"/>
    <property type="molecule type" value="Genomic_DNA"/>
</dbReference>
<dbReference type="VEuPathDB" id="FungiDB:ATEG_01073"/>
<dbReference type="Gene3D" id="3.30.559.30">
    <property type="entry name" value="Nonribosomal peptide synthetase, condensation domain"/>
    <property type="match status" value="1"/>
</dbReference>
<protein>
    <submittedName>
        <fullName evidence="4">Acetyl-CoA synthetase-like protein</fullName>
    </submittedName>
</protein>
<dbReference type="Proteomes" id="UP000452235">
    <property type="component" value="Unassembled WGS sequence"/>
</dbReference>
<dbReference type="OrthoDB" id="10253869at2759"/>
<reference evidence="4 5" key="1">
    <citation type="submission" date="2020-01" db="EMBL/GenBank/DDBJ databases">
        <title>Aspergillus terreus IFO 6365 whole genome shotgun sequence.</title>
        <authorList>
            <person name="Kanamasa S."/>
            <person name="Takahashi H."/>
        </authorList>
    </citation>
    <scope>NUCLEOTIDE SEQUENCE [LARGE SCALE GENOMIC DNA]</scope>
    <source>
        <strain evidence="4 5">IFO 6365</strain>
    </source>
</reference>